<accession>A0A8S4QES9</accession>
<organism evidence="1 2">
    <name type="scientific">Pararge aegeria aegeria</name>
    <dbReference type="NCBI Taxonomy" id="348720"/>
    <lineage>
        <taxon>Eukaryota</taxon>
        <taxon>Metazoa</taxon>
        <taxon>Ecdysozoa</taxon>
        <taxon>Arthropoda</taxon>
        <taxon>Hexapoda</taxon>
        <taxon>Insecta</taxon>
        <taxon>Pterygota</taxon>
        <taxon>Neoptera</taxon>
        <taxon>Endopterygota</taxon>
        <taxon>Lepidoptera</taxon>
        <taxon>Glossata</taxon>
        <taxon>Ditrysia</taxon>
        <taxon>Papilionoidea</taxon>
        <taxon>Nymphalidae</taxon>
        <taxon>Satyrinae</taxon>
        <taxon>Satyrini</taxon>
        <taxon>Parargina</taxon>
        <taxon>Pararge</taxon>
    </lineage>
</organism>
<proteinExistence type="predicted"/>
<evidence type="ECO:0000313" key="2">
    <source>
        <dbReference type="Proteomes" id="UP000838756"/>
    </source>
</evidence>
<dbReference type="EMBL" id="CAKXAJ010003118">
    <property type="protein sequence ID" value="CAH2208322.1"/>
    <property type="molecule type" value="Genomic_DNA"/>
</dbReference>
<feature type="non-terminal residue" evidence="1">
    <location>
        <position position="1"/>
    </location>
</feature>
<keyword evidence="2" id="KW-1185">Reference proteome</keyword>
<dbReference type="Proteomes" id="UP000838756">
    <property type="component" value="Unassembled WGS sequence"/>
</dbReference>
<dbReference type="AlphaFoldDB" id="A0A8S4QES9"/>
<protein>
    <submittedName>
        <fullName evidence="1">Jg882 protein</fullName>
    </submittedName>
</protein>
<gene>
    <name evidence="1" type="primary">jg882</name>
    <name evidence="1" type="ORF">PAEG_LOCUS938</name>
</gene>
<comment type="caution">
    <text evidence="1">The sequence shown here is derived from an EMBL/GenBank/DDBJ whole genome shotgun (WGS) entry which is preliminary data.</text>
</comment>
<name>A0A8S4QES9_9NEOP</name>
<dbReference type="OrthoDB" id="7165135at2759"/>
<sequence length="38" mass="4503">EAEEWARRQSGPMVNPSFEPDDFLPQRYILYNMTPSVM</sequence>
<evidence type="ECO:0000313" key="1">
    <source>
        <dbReference type="EMBL" id="CAH2208322.1"/>
    </source>
</evidence>
<reference evidence="1" key="1">
    <citation type="submission" date="2022-03" db="EMBL/GenBank/DDBJ databases">
        <authorList>
            <person name="Lindestad O."/>
        </authorList>
    </citation>
    <scope>NUCLEOTIDE SEQUENCE</scope>
</reference>